<name>A0A151WJ76_9HYME</name>
<keyword evidence="2" id="KW-1185">Reference proteome</keyword>
<protein>
    <submittedName>
        <fullName evidence="1">Uncharacterized protein</fullName>
    </submittedName>
</protein>
<reference evidence="1 2" key="1">
    <citation type="submission" date="2015-09" db="EMBL/GenBank/DDBJ databases">
        <title>Trachymyrmex zeteki WGS genome.</title>
        <authorList>
            <person name="Nygaard S."/>
            <person name="Hu H."/>
            <person name="Boomsma J."/>
            <person name="Zhang G."/>
        </authorList>
    </citation>
    <scope>NUCLEOTIDE SEQUENCE [LARGE SCALE GENOMIC DNA]</scope>
    <source>
        <strain evidence="1">Tzet28-1</strain>
        <tissue evidence="1">Whole body</tissue>
    </source>
</reference>
<sequence>TDISIGIIETPNDSEFMDDRYAPRTGHYFHLPTVKLSPARPSVELENTPMVSIHSLIHSLALLHSLTHAPHSTFSDITTRAACAARNAYTADGTRHHRIGEEAWRGKL</sequence>
<organism evidence="1 2">
    <name type="scientific">Mycetomoellerius zeteki</name>
    <dbReference type="NCBI Taxonomy" id="64791"/>
    <lineage>
        <taxon>Eukaryota</taxon>
        <taxon>Metazoa</taxon>
        <taxon>Ecdysozoa</taxon>
        <taxon>Arthropoda</taxon>
        <taxon>Hexapoda</taxon>
        <taxon>Insecta</taxon>
        <taxon>Pterygota</taxon>
        <taxon>Neoptera</taxon>
        <taxon>Endopterygota</taxon>
        <taxon>Hymenoptera</taxon>
        <taxon>Apocrita</taxon>
        <taxon>Aculeata</taxon>
        <taxon>Formicoidea</taxon>
        <taxon>Formicidae</taxon>
        <taxon>Myrmicinae</taxon>
        <taxon>Mycetomoellerius</taxon>
    </lineage>
</organism>
<feature type="non-terminal residue" evidence="1">
    <location>
        <position position="1"/>
    </location>
</feature>
<evidence type="ECO:0000313" key="2">
    <source>
        <dbReference type="Proteomes" id="UP000075809"/>
    </source>
</evidence>
<dbReference type="EMBL" id="KQ983049">
    <property type="protein sequence ID" value="KYQ47860.1"/>
    <property type="molecule type" value="Genomic_DNA"/>
</dbReference>
<gene>
    <name evidence="1" type="ORF">ALC60_13126</name>
</gene>
<proteinExistence type="predicted"/>
<evidence type="ECO:0000313" key="1">
    <source>
        <dbReference type="EMBL" id="KYQ47860.1"/>
    </source>
</evidence>
<accession>A0A151WJ76</accession>
<dbReference type="Proteomes" id="UP000075809">
    <property type="component" value="Unassembled WGS sequence"/>
</dbReference>
<dbReference type="AlphaFoldDB" id="A0A151WJ76"/>